<dbReference type="Proteomes" id="UP001159363">
    <property type="component" value="Chromosome 2"/>
</dbReference>
<reference evidence="2 3" key="1">
    <citation type="submission" date="2023-02" db="EMBL/GenBank/DDBJ databases">
        <title>LHISI_Scaffold_Assembly.</title>
        <authorList>
            <person name="Stuart O.P."/>
            <person name="Cleave R."/>
            <person name="Magrath M.J.L."/>
            <person name="Mikheyev A.S."/>
        </authorList>
    </citation>
    <scope>NUCLEOTIDE SEQUENCE [LARGE SCALE GENOMIC DNA]</scope>
    <source>
        <strain evidence="2">Daus_M_001</strain>
        <tissue evidence="2">Leg muscle</tissue>
    </source>
</reference>
<organism evidence="2 3">
    <name type="scientific">Dryococelus australis</name>
    <dbReference type="NCBI Taxonomy" id="614101"/>
    <lineage>
        <taxon>Eukaryota</taxon>
        <taxon>Metazoa</taxon>
        <taxon>Ecdysozoa</taxon>
        <taxon>Arthropoda</taxon>
        <taxon>Hexapoda</taxon>
        <taxon>Insecta</taxon>
        <taxon>Pterygota</taxon>
        <taxon>Neoptera</taxon>
        <taxon>Polyneoptera</taxon>
        <taxon>Phasmatodea</taxon>
        <taxon>Verophasmatodea</taxon>
        <taxon>Anareolatae</taxon>
        <taxon>Phasmatidae</taxon>
        <taxon>Eurycanthinae</taxon>
        <taxon>Dryococelus</taxon>
    </lineage>
</organism>
<gene>
    <name evidence="2" type="ORF">PR048_006920</name>
</gene>
<keyword evidence="1" id="KW-0472">Membrane</keyword>
<feature type="transmembrane region" description="Helical" evidence="1">
    <location>
        <begin position="115"/>
        <end position="136"/>
    </location>
</feature>
<keyword evidence="1" id="KW-1133">Transmembrane helix</keyword>
<name>A0ABQ9ICB5_9NEOP</name>
<evidence type="ECO:0000256" key="1">
    <source>
        <dbReference type="SAM" id="Phobius"/>
    </source>
</evidence>
<keyword evidence="1" id="KW-0812">Transmembrane</keyword>
<evidence type="ECO:0000313" key="2">
    <source>
        <dbReference type="EMBL" id="KAJ8894305.1"/>
    </source>
</evidence>
<keyword evidence="3" id="KW-1185">Reference proteome</keyword>
<dbReference type="EMBL" id="JARBHB010000002">
    <property type="protein sequence ID" value="KAJ8894305.1"/>
    <property type="molecule type" value="Genomic_DNA"/>
</dbReference>
<evidence type="ECO:0000313" key="3">
    <source>
        <dbReference type="Proteomes" id="UP001159363"/>
    </source>
</evidence>
<proteinExistence type="predicted"/>
<comment type="caution">
    <text evidence="2">The sequence shown here is derived from an EMBL/GenBank/DDBJ whole genome shotgun (WGS) entry which is preliminary data.</text>
</comment>
<sequence>MRIFVEVNGCSAAALAVIVPHLVLNEDFQPQPGVVHLVTDHKQGEAIGQVGQDLLHHCTGCDKAVGRNSVGTTLDSPPRCIHRNGGSESSCGENKQRRKHCTPLDAHNLLLRKTLTWMILCMVCWTCTGVPFSVFWTEGEDCSRSQTPSAQQQ</sequence>
<protein>
    <submittedName>
        <fullName evidence="2">Uncharacterized protein</fullName>
    </submittedName>
</protein>
<accession>A0ABQ9ICB5</accession>